<sequence>MVLATDLDGTFLGGSLQHRRSLYEWLRRQSDVQLIFVTGRDPAFIADLCRDQAVPAPDFVIGDVGTTIARFDAGRVHPLADLEAPIVQAWHGLAFEVQARLAPVAGLRLQDTPFRHRLSYDYDSRFNRAALSVLDGLAVDIIVSHGCFVDVLPRGVSKGPSLLRLIAHLGLEAERVLVAGDTLNDLSMFETGLHGALVGGSEAELLAATAHLPRAHRCRQTGAGGIIEAIHAHALHPTPPELPL</sequence>
<name>A0A0P7YT14_9RHOB</name>
<organism evidence="3 4">
    <name type="scientific">Roseibaca calidilacus</name>
    <dbReference type="NCBI Taxonomy" id="1666912"/>
    <lineage>
        <taxon>Bacteria</taxon>
        <taxon>Pseudomonadati</taxon>
        <taxon>Pseudomonadota</taxon>
        <taxon>Alphaproteobacteria</taxon>
        <taxon>Rhodobacterales</taxon>
        <taxon>Paracoccaceae</taxon>
        <taxon>Roseinatronobacter</taxon>
    </lineage>
</organism>
<dbReference type="SFLD" id="SFLDG01140">
    <property type="entry name" value="C2.B:_Phosphomannomutase_and_P"/>
    <property type="match status" value="1"/>
</dbReference>
<dbReference type="SUPFAM" id="SSF56784">
    <property type="entry name" value="HAD-like"/>
    <property type="match status" value="1"/>
</dbReference>
<dbReference type="InterPro" id="IPR023214">
    <property type="entry name" value="HAD_sf"/>
</dbReference>
<evidence type="ECO:0000313" key="3">
    <source>
        <dbReference type="EMBL" id="KPP92475.1"/>
    </source>
</evidence>
<proteinExistence type="predicted"/>
<dbReference type="InterPro" id="IPR036412">
    <property type="entry name" value="HAD-like_sf"/>
</dbReference>
<dbReference type="PANTHER" id="PTHR10000">
    <property type="entry name" value="PHOSPHOSERINE PHOSPHATASE"/>
    <property type="match status" value="1"/>
</dbReference>
<evidence type="ECO:0000259" key="1">
    <source>
        <dbReference type="Pfam" id="PF05116"/>
    </source>
</evidence>
<keyword evidence="3" id="KW-0378">Hydrolase</keyword>
<gene>
    <name evidence="2" type="ORF">Ga0058931_0459</name>
    <name evidence="3" type="ORF">HLUCCA05_09350</name>
</gene>
<dbReference type="Gene3D" id="3.90.1070.10">
    <property type="match status" value="1"/>
</dbReference>
<accession>A0A0P7YT14</accession>
<evidence type="ECO:0000313" key="2">
    <source>
        <dbReference type="EMBL" id="CUX79771.1"/>
    </source>
</evidence>
<dbReference type="PATRIC" id="fig|1666912.4.peg.1010"/>
<dbReference type="Proteomes" id="UP000182045">
    <property type="component" value="Unassembled WGS sequence"/>
</dbReference>
<dbReference type="Proteomes" id="UP000050413">
    <property type="component" value="Unassembled WGS sequence"/>
</dbReference>
<reference evidence="2 5" key="2">
    <citation type="submission" date="2016-01" db="EMBL/GenBank/DDBJ databases">
        <authorList>
            <person name="Varghese N."/>
        </authorList>
    </citation>
    <scope>NUCLEOTIDE SEQUENCE [LARGE SCALE GENOMIC DNA]</scope>
    <source>
        <strain evidence="2 5">HL-91</strain>
    </source>
</reference>
<dbReference type="SFLD" id="SFLDS00003">
    <property type="entry name" value="Haloacid_Dehalogenase"/>
    <property type="match status" value="1"/>
</dbReference>
<feature type="domain" description="Sucrose phosphatase-like" evidence="1">
    <location>
        <begin position="2"/>
        <end position="231"/>
    </location>
</feature>
<dbReference type="AlphaFoldDB" id="A0A0P7YT14"/>
<dbReference type="SFLD" id="SFLDG01141">
    <property type="entry name" value="C2.B.1:_Sucrose_Phosphatase_Li"/>
    <property type="match status" value="1"/>
</dbReference>
<dbReference type="GO" id="GO:0000287">
    <property type="term" value="F:magnesium ion binding"/>
    <property type="evidence" value="ECO:0007669"/>
    <property type="project" value="TreeGrafter"/>
</dbReference>
<dbReference type="EMBL" id="LJSG01000012">
    <property type="protein sequence ID" value="KPP92475.1"/>
    <property type="molecule type" value="Genomic_DNA"/>
</dbReference>
<evidence type="ECO:0000313" key="4">
    <source>
        <dbReference type="Proteomes" id="UP000050413"/>
    </source>
</evidence>
<dbReference type="RefSeq" id="WP_245638748.1">
    <property type="nucleotide sequence ID" value="NZ_FBYC01000001.1"/>
</dbReference>
<dbReference type="InterPro" id="IPR006380">
    <property type="entry name" value="SPP-like_dom"/>
</dbReference>
<reference evidence="3 4" key="1">
    <citation type="submission" date="2015-09" db="EMBL/GenBank/DDBJ databases">
        <title>Identification and resolution of microdiversity through metagenomic sequencing of parallel consortia.</title>
        <authorList>
            <person name="Nelson W.C."/>
            <person name="Romine M.F."/>
            <person name="Lindemann S.R."/>
        </authorList>
    </citation>
    <scope>NUCLEOTIDE SEQUENCE [LARGE SCALE GENOMIC DNA]</scope>
    <source>
        <strain evidence="3">HL-91</strain>
    </source>
</reference>
<protein>
    <submittedName>
        <fullName evidence="3">HAD superfamily hydrolase</fullName>
    </submittedName>
    <submittedName>
        <fullName evidence="2">Hydroxymethylpyrimidine pyrophosphatase</fullName>
    </submittedName>
</protein>
<dbReference type="Pfam" id="PF05116">
    <property type="entry name" value="S6PP"/>
    <property type="match status" value="1"/>
</dbReference>
<dbReference type="STRING" id="1666912.Ga0058931_0459"/>
<dbReference type="GO" id="GO:0016791">
    <property type="term" value="F:phosphatase activity"/>
    <property type="evidence" value="ECO:0007669"/>
    <property type="project" value="TreeGrafter"/>
</dbReference>
<dbReference type="GO" id="GO:0005829">
    <property type="term" value="C:cytosol"/>
    <property type="evidence" value="ECO:0007669"/>
    <property type="project" value="TreeGrafter"/>
</dbReference>
<dbReference type="Gene3D" id="3.40.50.1000">
    <property type="entry name" value="HAD superfamily/HAD-like"/>
    <property type="match status" value="1"/>
</dbReference>
<keyword evidence="5" id="KW-1185">Reference proteome</keyword>
<evidence type="ECO:0000313" key="5">
    <source>
        <dbReference type="Proteomes" id="UP000182045"/>
    </source>
</evidence>
<dbReference type="PANTHER" id="PTHR10000:SF8">
    <property type="entry name" value="HAD SUPERFAMILY HYDROLASE-LIKE, TYPE 3"/>
    <property type="match status" value="1"/>
</dbReference>
<comment type="caution">
    <text evidence="3">The sequence shown here is derived from an EMBL/GenBank/DDBJ whole genome shotgun (WGS) entry which is preliminary data.</text>
</comment>
<dbReference type="EMBL" id="FBYC01000001">
    <property type="protein sequence ID" value="CUX79771.1"/>
    <property type="molecule type" value="Genomic_DNA"/>
</dbReference>